<name>A0ABR3QBK2_9TREE</name>
<dbReference type="EMBL" id="JBBXJM010000002">
    <property type="protein sequence ID" value="KAL1411751.1"/>
    <property type="molecule type" value="Genomic_DNA"/>
</dbReference>
<evidence type="ECO:0000313" key="2">
    <source>
        <dbReference type="EMBL" id="KAL1411751.1"/>
    </source>
</evidence>
<comment type="caution">
    <text evidence="2">The sequence shown here is derived from an EMBL/GenBank/DDBJ whole genome shotgun (WGS) entry which is preliminary data.</text>
</comment>
<evidence type="ECO:0000313" key="3">
    <source>
        <dbReference type="Proteomes" id="UP001565368"/>
    </source>
</evidence>
<feature type="region of interest" description="Disordered" evidence="1">
    <location>
        <begin position="1"/>
        <end position="25"/>
    </location>
</feature>
<keyword evidence="3" id="KW-1185">Reference proteome</keyword>
<proteinExistence type="predicted"/>
<dbReference type="GeneID" id="95983761"/>
<gene>
    <name evidence="2" type="ORF">Q8F55_002718</name>
</gene>
<organism evidence="2 3">
    <name type="scientific">Vanrija albida</name>
    <dbReference type="NCBI Taxonomy" id="181172"/>
    <lineage>
        <taxon>Eukaryota</taxon>
        <taxon>Fungi</taxon>
        <taxon>Dikarya</taxon>
        <taxon>Basidiomycota</taxon>
        <taxon>Agaricomycotina</taxon>
        <taxon>Tremellomycetes</taxon>
        <taxon>Trichosporonales</taxon>
        <taxon>Trichosporonaceae</taxon>
        <taxon>Vanrija</taxon>
    </lineage>
</organism>
<evidence type="ECO:0008006" key="4">
    <source>
        <dbReference type="Google" id="ProtNLM"/>
    </source>
</evidence>
<dbReference type="Proteomes" id="UP001565368">
    <property type="component" value="Unassembled WGS sequence"/>
</dbReference>
<sequence length="238" mass="25784">MAKPARPTRSTKRRRSPRAPTPEHVVADSTWTEGDLTLLSSDGVRFRVPSAPLLACSPALSAALTSDTLALTDPALECAAVLRPFLAFALKLDTAQVREAHRRTYLPASSASPFVAVARLMAKWGCALELRRLSYVFEREGRGYPGAGRDAFVVSALAGDTAACCRAIEGAAPDYTRAGGEAFVDRCALVPANVPPAVREIVPPAYWAALVKGWERSGKHRNRREWAYHFELLVQGAK</sequence>
<evidence type="ECO:0000256" key="1">
    <source>
        <dbReference type="SAM" id="MobiDB-lite"/>
    </source>
</evidence>
<dbReference type="RefSeq" id="XP_069211695.1">
    <property type="nucleotide sequence ID" value="XM_069351309.1"/>
</dbReference>
<accession>A0ABR3QBK2</accession>
<protein>
    <recommendedName>
        <fullName evidence="4">BTB domain-containing protein</fullName>
    </recommendedName>
</protein>
<reference evidence="2 3" key="1">
    <citation type="submission" date="2023-08" db="EMBL/GenBank/DDBJ databases">
        <title>Annotated Genome Sequence of Vanrija albida AlHP1.</title>
        <authorList>
            <person name="Herzog R."/>
        </authorList>
    </citation>
    <scope>NUCLEOTIDE SEQUENCE [LARGE SCALE GENOMIC DNA]</scope>
    <source>
        <strain evidence="2 3">AlHP1</strain>
    </source>
</reference>